<evidence type="ECO:0000256" key="2">
    <source>
        <dbReference type="ARBA" id="ARBA00022679"/>
    </source>
</evidence>
<dbReference type="CDD" id="cd01647">
    <property type="entry name" value="RT_LTR"/>
    <property type="match status" value="1"/>
</dbReference>
<feature type="compositionally biased region" description="Acidic residues" evidence="8">
    <location>
        <begin position="1"/>
        <end position="15"/>
    </location>
</feature>
<dbReference type="EMBL" id="DF238506">
    <property type="protein sequence ID" value="GAQ93472.1"/>
    <property type="molecule type" value="Genomic_DNA"/>
</dbReference>
<keyword evidence="11" id="KW-1185">Reference proteome</keyword>
<dbReference type="OrthoDB" id="1924993at2759"/>
<dbReference type="Gene3D" id="3.10.10.10">
    <property type="entry name" value="HIV Type 1 Reverse Transcriptase, subunit A, domain 1"/>
    <property type="match status" value="1"/>
</dbReference>
<reference evidence="10 11" key="1">
    <citation type="journal article" date="2014" name="Nat. Commun.">
        <title>Klebsormidium flaccidum genome reveals primary factors for plant terrestrial adaptation.</title>
        <authorList>
            <person name="Hori K."/>
            <person name="Maruyama F."/>
            <person name="Fujisawa T."/>
            <person name="Togashi T."/>
            <person name="Yamamoto N."/>
            <person name="Seo M."/>
            <person name="Sato S."/>
            <person name="Yamada T."/>
            <person name="Mori H."/>
            <person name="Tajima N."/>
            <person name="Moriyama T."/>
            <person name="Ikeuchi M."/>
            <person name="Watanabe M."/>
            <person name="Wada H."/>
            <person name="Kobayashi K."/>
            <person name="Saito M."/>
            <person name="Masuda T."/>
            <person name="Sasaki-Sekimoto Y."/>
            <person name="Mashiguchi K."/>
            <person name="Awai K."/>
            <person name="Shimojima M."/>
            <person name="Masuda S."/>
            <person name="Iwai M."/>
            <person name="Nobusawa T."/>
            <person name="Narise T."/>
            <person name="Kondo S."/>
            <person name="Saito H."/>
            <person name="Sato R."/>
            <person name="Murakawa M."/>
            <person name="Ihara Y."/>
            <person name="Oshima-Yamada Y."/>
            <person name="Ohtaka K."/>
            <person name="Satoh M."/>
            <person name="Sonobe K."/>
            <person name="Ishii M."/>
            <person name="Ohtani R."/>
            <person name="Kanamori-Sato M."/>
            <person name="Honoki R."/>
            <person name="Miyazaki D."/>
            <person name="Mochizuki H."/>
            <person name="Umetsu J."/>
            <person name="Higashi K."/>
            <person name="Shibata D."/>
            <person name="Kamiya Y."/>
            <person name="Sato N."/>
            <person name="Nakamura Y."/>
            <person name="Tabata S."/>
            <person name="Ida S."/>
            <person name="Kurokawa K."/>
            <person name="Ohta H."/>
        </authorList>
    </citation>
    <scope>NUCLEOTIDE SEQUENCE [LARGE SCALE GENOMIC DNA]</scope>
    <source>
        <strain evidence="10 11">NIES-2285</strain>
    </source>
</reference>
<dbReference type="Pfam" id="PF00078">
    <property type="entry name" value="RVT_1"/>
    <property type="match status" value="1"/>
</dbReference>
<keyword evidence="5" id="KW-0255">Endonuclease</keyword>
<dbReference type="InterPro" id="IPR053134">
    <property type="entry name" value="RNA-dir_DNA_polymerase"/>
</dbReference>
<feature type="region of interest" description="Disordered" evidence="8">
    <location>
        <begin position="243"/>
        <end position="275"/>
    </location>
</feature>
<dbReference type="GO" id="GO:0008233">
    <property type="term" value="F:peptidase activity"/>
    <property type="evidence" value="ECO:0007669"/>
    <property type="project" value="UniProtKB-KW"/>
</dbReference>
<sequence>EGTETQESDLDDEDAGMPKLLPPEEGSTEPPPMADDIMTSAPAFPASTMEGEIGEPTPPSATLMQEEGAVLLGFAENGGDQDSLDFSDCDESAEEEWHESALLSWMAEARAEGTDPPTLAEVLDNFVALHIIRPGATWTNGLTERPGEEETQAPSDYVSNPEGEQFDSDDDVPDLVPYADEEEDEIGEANFVVVPPAVAPAPRAPPARRGKLRFRSDIALMGTAAFTQLCYTDDTVSWLEQFEDPEENSPADAEPLCSPPRPFRNEPPDRPDRGIVLSSPQEVRCFFDEMMRQNVYSPDYASNRIREYEQTFLQFDVDEILHPIPTPLLAALPPGFCATVLLAEAEVEAGDARERERTDDWGEDIFGLELPQVQKATDCPEVEAKPLPRLPPEEQWQSVLPQLQIAESLTPEQKKNLLDVLKRHPHAFSKDPSDLGLVKGYTHRIDTGDIKPIREGPRNHSPFEKDEIDRQMKPMEDYNVVRRSSSPYAAAVVLARKKGGKWRFCVDYRKINLATVPNRYPLPRIDSIFDKLGRATYFTSLDAQAGYWQIRLHREDVQKTAFLTHRGLFEFLRMPFGLTGAPGTYQMVMDQTLQAEISGPKPCVTQYLDDT</sequence>
<evidence type="ECO:0000256" key="7">
    <source>
        <dbReference type="ARBA" id="ARBA00022918"/>
    </source>
</evidence>
<feature type="region of interest" description="Disordered" evidence="8">
    <location>
        <begin position="1"/>
        <end position="61"/>
    </location>
</feature>
<dbReference type="InterPro" id="IPR043128">
    <property type="entry name" value="Rev_trsase/Diguanyl_cyclase"/>
</dbReference>
<dbReference type="PROSITE" id="PS50878">
    <property type="entry name" value="RT_POL"/>
    <property type="match status" value="1"/>
</dbReference>
<proteinExistence type="predicted"/>
<evidence type="ECO:0000313" key="11">
    <source>
        <dbReference type="Proteomes" id="UP000054558"/>
    </source>
</evidence>
<evidence type="ECO:0000256" key="6">
    <source>
        <dbReference type="ARBA" id="ARBA00022801"/>
    </source>
</evidence>
<feature type="compositionally biased region" description="Basic and acidic residues" evidence="8">
    <location>
        <begin position="263"/>
        <end position="273"/>
    </location>
</feature>
<dbReference type="STRING" id="105231.A0A1Y1ITQ5"/>
<dbReference type="InterPro" id="IPR043502">
    <property type="entry name" value="DNA/RNA_pol_sf"/>
</dbReference>
<keyword evidence="6" id="KW-0378">Hydrolase</keyword>
<feature type="non-terminal residue" evidence="10">
    <location>
        <position position="1"/>
    </location>
</feature>
<feature type="region of interest" description="Disordered" evidence="8">
    <location>
        <begin position="139"/>
        <end position="172"/>
    </location>
</feature>
<keyword evidence="3" id="KW-0548">Nucleotidyltransferase</keyword>
<dbReference type="Proteomes" id="UP000054558">
    <property type="component" value="Unassembled WGS sequence"/>
</dbReference>
<dbReference type="PANTHER" id="PTHR24559">
    <property type="entry name" value="TRANSPOSON TY3-I GAG-POL POLYPROTEIN"/>
    <property type="match status" value="1"/>
</dbReference>
<dbReference type="GO" id="GO:0004519">
    <property type="term" value="F:endonuclease activity"/>
    <property type="evidence" value="ECO:0007669"/>
    <property type="project" value="UniProtKB-KW"/>
</dbReference>
<keyword evidence="1" id="KW-0645">Protease</keyword>
<evidence type="ECO:0000313" key="10">
    <source>
        <dbReference type="EMBL" id="GAQ93472.1"/>
    </source>
</evidence>
<evidence type="ECO:0000256" key="3">
    <source>
        <dbReference type="ARBA" id="ARBA00022695"/>
    </source>
</evidence>
<evidence type="ECO:0000256" key="5">
    <source>
        <dbReference type="ARBA" id="ARBA00022759"/>
    </source>
</evidence>
<keyword evidence="7" id="KW-0695">RNA-directed DNA polymerase</keyword>
<dbReference type="InterPro" id="IPR000477">
    <property type="entry name" value="RT_dom"/>
</dbReference>
<dbReference type="OMA" id="DDIMTSA"/>
<gene>
    <name evidence="10" type="ORF">KFL_015570010</name>
</gene>
<accession>A0A1Y1ITQ5</accession>
<dbReference type="Gene3D" id="3.30.70.270">
    <property type="match status" value="1"/>
</dbReference>
<evidence type="ECO:0000256" key="8">
    <source>
        <dbReference type="SAM" id="MobiDB-lite"/>
    </source>
</evidence>
<organism evidence="10 11">
    <name type="scientific">Klebsormidium nitens</name>
    <name type="common">Green alga</name>
    <name type="synonym">Ulothrix nitens</name>
    <dbReference type="NCBI Taxonomy" id="105231"/>
    <lineage>
        <taxon>Eukaryota</taxon>
        <taxon>Viridiplantae</taxon>
        <taxon>Streptophyta</taxon>
        <taxon>Klebsormidiophyceae</taxon>
        <taxon>Klebsormidiales</taxon>
        <taxon>Klebsormidiaceae</taxon>
        <taxon>Klebsormidium</taxon>
    </lineage>
</organism>
<dbReference type="GO" id="GO:0003964">
    <property type="term" value="F:RNA-directed DNA polymerase activity"/>
    <property type="evidence" value="ECO:0007669"/>
    <property type="project" value="UniProtKB-KW"/>
</dbReference>
<evidence type="ECO:0000259" key="9">
    <source>
        <dbReference type="PROSITE" id="PS50878"/>
    </source>
</evidence>
<dbReference type="PANTHER" id="PTHR24559:SF444">
    <property type="entry name" value="REVERSE TRANSCRIPTASE DOMAIN-CONTAINING PROTEIN"/>
    <property type="match status" value="1"/>
</dbReference>
<dbReference type="SUPFAM" id="SSF56672">
    <property type="entry name" value="DNA/RNA polymerases"/>
    <property type="match status" value="1"/>
</dbReference>
<evidence type="ECO:0000256" key="4">
    <source>
        <dbReference type="ARBA" id="ARBA00022722"/>
    </source>
</evidence>
<dbReference type="FunFam" id="3.10.10.10:FF:000007">
    <property type="entry name" value="Retrovirus-related Pol polyprotein from transposon 17.6-like Protein"/>
    <property type="match status" value="1"/>
</dbReference>
<feature type="domain" description="Reverse transcriptase" evidence="9">
    <location>
        <begin position="476"/>
        <end position="611"/>
    </location>
</feature>
<keyword evidence="4" id="KW-0540">Nuclease</keyword>
<dbReference type="AlphaFoldDB" id="A0A1Y1ITQ5"/>
<dbReference type="GO" id="GO:0006508">
    <property type="term" value="P:proteolysis"/>
    <property type="evidence" value="ECO:0007669"/>
    <property type="project" value="UniProtKB-KW"/>
</dbReference>
<keyword evidence="2" id="KW-0808">Transferase</keyword>
<evidence type="ECO:0000256" key="1">
    <source>
        <dbReference type="ARBA" id="ARBA00022670"/>
    </source>
</evidence>
<name>A0A1Y1ITQ5_KLENI</name>
<protein>
    <recommendedName>
        <fullName evidence="9">Reverse transcriptase domain-containing protein</fullName>
    </recommendedName>
</protein>